<comment type="caution">
    <text evidence="2">The sequence shown here is derived from an EMBL/GenBank/DDBJ whole genome shotgun (WGS) entry which is preliminary data.</text>
</comment>
<proteinExistence type="predicted"/>
<dbReference type="RefSeq" id="WP_153025276.1">
    <property type="nucleotide sequence ID" value="NZ_WIAO01000011.1"/>
</dbReference>
<dbReference type="AlphaFoldDB" id="A0A6L5G8T7"/>
<keyword evidence="1" id="KW-0812">Transmembrane</keyword>
<feature type="transmembrane region" description="Helical" evidence="1">
    <location>
        <begin position="97"/>
        <end position="118"/>
    </location>
</feature>
<keyword evidence="1" id="KW-1133">Transmembrane helix</keyword>
<organism evidence="2 3">
    <name type="scientific">Glycomyces albidus</name>
    <dbReference type="NCBI Taxonomy" id="2656774"/>
    <lineage>
        <taxon>Bacteria</taxon>
        <taxon>Bacillati</taxon>
        <taxon>Actinomycetota</taxon>
        <taxon>Actinomycetes</taxon>
        <taxon>Glycomycetales</taxon>
        <taxon>Glycomycetaceae</taxon>
        <taxon>Glycomyces</taxon>
    </lineage>
</organism>
<feature type="transmembrane region" description="Helical" evidence="1">
    <location>
        <begin position="180"/>
        <end position="198"/>
    </location>
</feature>
<protein>
    <submittedName>
        <fullName evidence="2">Uncharacterized protein</fullName>
    </submittedName>
</protein>
<feature type="transmembrane region" description="Helical" evidence="1">
    <location>
        <begin position="27"/>
        <end position="46"/>
    </location>
</feature>
<feature type="transmembrane region" description="Helical" evidence="1">
    <location>
        <begin position="66"/>
        <end position="85"/>
    </location>
</feature>
<sequence length="252" mass="26701">MPTLANLRLPTRRYALGAGITAEALKYFKYWIAAALVLAFAFPFAVSQWNDITISAWYYAANGGKWFTAFVGGGFLFVLVPNMVATGLTRRELAVSMGIFGVLWSLAIGAIAFAGLLAERAYYGAMGWSHGIDANDAIAPIGSAAETAAFGAHYPLVYLVYFTAGALIGVASYRWEGAGWLLLVPVLPVVFSLDNALYDTEPVGPGWAGFLGGAIGDWGRGLIVALLLVTVAGLAAAAYRILIDIPLRAKKA</sequence>
<dbReference type="EMBL" id="WIAO01000011">
    <property type="protein sequence ID" value="MQM26102.1"/>
    <property type="molecule type" value="Genomic_DNA"/>
</dbReference>
<feature type="transmembrane region" description="Helical" evidence="1">
    <location>
        <begin position="218"/>
        <end position="242"/>
    </location>
</feature>
<reference evidence="2 3" key="1">
    <citation type="submission" date="2019-10" db="EMBL/GenBank/DDBJ databases">
        <title>Glycomyces albidus sp. nov., a novel actinomycete isolated from rhizosphere soil of wheat (Triticum aestivum L.).</title>
        <authorList>
            <person name="Qian L."/>
        </authorList>
    </citation>
    <scope>NUCLEOTIDE SEQUENCE [LARGE SCALE GENOMIC DNA]</scope>
    <source>
        <strain evidence="2 3">NEAU-7082</strain>
    </source>
</reference>
<name>A0A6L5G8T7_9ACTN</name>
<gene>
    <name evidence="2" type="ORF">GFD30_11045</name>
</gene>
<feature type="transmembrane region" description="Helical" evidence="1">
    <location>
        <begin position="156"/>
        <end position="173"/>
    </location>
</feature>
<dbReference type="Proteomes" id="UP000477750">
    <property type="component" value="Unassembled WGS sequence"/>
</dbReference>
<evidence type="ECO:0000313" key="3">
    <source>
        <dbReference type="Proteomes" id="UP000477750"/>
    </source>
</evidence>
<evidence type="ECO:0000313" key="2">
    <source>
        <dbReference type="EMBL" id="MQM26102.1"/>
    </source>
</evidence>
<keyword evidence="1" id="KW-0472">Membrane</keyword>
<evidence type="ECO:0000256" key="1">
    <source>
        <dbReference type="SAM" id="Phobius"/>
    </source>
</evidence>
<accession>A0A6L5G8T7</accession>
<keyword evidence="3" id="KW-1185">Reference proteome</keyword>